<dbReference type="AlphaFoldDB" id="A0A164PQR1"/>
<protein>
    <recommendedName>
        <fullName evidence="4">DUF6535 domain-containing protein</fullName>
    </recommendedName>
</protein>
<feature type="region of interest" description="Disordered" evidence="2">
    <location>
        <begin position="848"/>
        <end position="952"/>
    </location>
</feature>
<feature type="transmembrane region" description="Helical" evidence="3">
    <location>
        <begin position="279"/>
        <end position="300"/>
    </location>
</feature>
<dbReference type="EMBL" id="KV419431">
    <property type="protein sequence ID" value="KZS88951.1"/>
    <property type="molecule type" value="Genomic_DNA"/>
</dbReference>
<dbReference type="OrthoDB" id="3219854at2759"/>
<keyword evidence="6" id="KW-1185">Reference proteome</keyword>
<feature type="compositionally biased region" description="Polar residues" evidence="2">
    <location>
        <begin position="848"/>
        <end position="876"/>
    </location>
</feature>
<feature type="region of interest" description="Disordered" evidence="2">
    <location>
        <begin position="163"/>
        <end position="182"/>
    </location>
</feature>
<keyword evidence="1" id="KW-0175">Coiled coil</keyword>
<dbReference type="Proteomes" id="UP000076722">
    <property type="component" value="Unassembled WGS sequence"/>
</dbReference>
<feature type="coiled-coil region" evidence="1">
    <location>
        <begin position="42"/>
        <end position="93"/>
    </location>
</feature>
<evidence type="ECO:0000313" key="5">
    <source>
        <dbReference type="EMBL" id="KZS88951.1"/>
    </source>
</evidence>
<evidence type="ECO:0000256" key="1">
    <source>
        <dbReference type="SAM" id="Coils"/>
    </source>
</evidence>
<feature type="transmembrane region" description="Helical" evidence="3">
    <location>
        <begin position="414"/>
        <end position="436"/>
    </location>
</feature>
<evidence type="ECO:0000256" key="3">
    <source>
        <dbReference type="SAM" id="Phobius"/>
    </source>
</evidence>
<evidence type="ECO:0000256" key="2">
    <source>
        <dbReference type="SAM" id="MobiDB-lite"/>
    </source>
</evidence>
<sequence length="952" mass="106217">MSPPPVPPDPAIPVNPPIFSFHIPNPAAAADPFDTPTFNRLIKLIEDQNATSLAQREALEKQNVMIEEQHKVMEDQREVMKDMRRAFEEQRETMVALLTTKSAETKRESHPVQPNIQTSQAALESHIGVIEPHTTQSTQEPTLGSPISLHNIANDTSHADIVRDDQASSPPEDPAASRQVDNGEALDEAVAEALAEESSKDPFHEAVMMLHDMMKNIKETLVDHGKKFDVLIRDAIKDDQPYDLKPMEDESTCTALFEIAMARTKEEVDEWVKRMDVSLVFIALFSAVLTAFLVPAVQALSPSSSNPDSTTNVPPPLPDISAQNILDAVLSVLGRQWMSKLTTRPEGSTYRERLLRHLAREALAKRWLRILVEGLHIILLGSIGLFMTALLYQLRNLAGSFNEDAPRLLIAWKVGLSFSSVILAVVAAATIHALLYEVSPFGGPFSKLLIKIIKLLSKLFDTVAALLFEDWSGWLKARIGWIPWDFMIAVLVFLTMIPMWLSCFLIEEWRVKFDTEKKGKLVGAFMDLIAEASDPKLLERAVGSFSYVEWFKNGEGTADQLKKTWNRLTATDTSVRVRETLSARMTQFVRYQNEKSKEITPKQIQVLASVCPLADRFIAEVYYASFRADNTDLRPLALLPLEECVARVLCSYNHEGKLGDRQTIFYLAEKHCSYLLREGKRDDVTRILSHVDHLDLIKSFIQYPDIIDSYVVESVVKDRKHEILRAINEFVKSVDQTRLGPYSLSRVFSVLASPPPTDIDLSPLIDYISRHPDYGTWKETSDTIIAYLNSFGVSQVSDSTAVRRFLEQCVDYEFCDKYGYQCPMNNVTRSRAGELLAELNSFSSPPTGAIASTSFQPASSSHYPSQTPIPSDSSQPDPLLTPSADNPSLAPENINPSINPFADPGSDIPLTALNRPPPVISSSESQSDPPLRSDSQAVFAQSPALENADRED</sequence>
<feature type="domain" description="DUF6535" evidence="4">
    <location>
        <begin position="325"/>
        <end position="395"/>
    </location>
</feature>
<feature type="compositionally biased region" description="Polar residues" evidence="2">
    <location>
        <begin position="920"/>
        <end position="939"/>
    </location>
</feature>
<accession>A0A164PQR1</accession>
<keyword evidence="3" id="KW-1133">Transmembrane helix</keyword>
<keyword evidence="3" id="KW-0472">Membrane</keyword>
<reference evidence="5 6" key="1">
    <citation type="journal article" date="2016" name="Mol. Biol. Evol.">
        <title>Comparative Genomics of Early-Diverging Mushroom-Forming Fungi Provides Insights into the Origins of Lignocellulose Decay Capabilities.</title>
        <authorList>
            <person name="Nagy L.G."/>
            <person name="Riley R."/>
            <person name="Tritt A."/>
            <person name="Adam C."/>
            <person name="Daum C."/>
            <person name="Floudas D."/>
            <person name="Sun H."/>
            <person name="Yadav J.S."/>
            <person name="Pangilinan J."/>
            <person name="Larsson K.H."/>
            <person name="Matsuura K."/>
            <person name="Barry K."/>
            <person name="Labutti K."/>
            <person name="Kuo R."/>
            <person name="Ohm R.A."/>
            <person name="Bhattacharya S.S."/>
            <person name="Shirouzu T."/>
            <person name="Yoshinaga Y."/>
            <person name="Martin F.M."/>
            <person name="Grigoriev I.V."/>
            <person name="Hibbett D.S."/>
        </authorList>
    </citation>
    <scope>NUCLEOTIDE SEQUENCE [LARGE SCALE GENOMIC DNA]</scope>
    <source>
        <strain evidence="5 6">HHB9708</strain>
    </source>
</reference>
<evidence type="ECO:0000313" key="6">
    <source>
        <dbReference type="Proteomes" id="UP000076722"/>
    </source>
</evidence>
<feature type="transmembrane region" description="Helical" evidence="3">
    <location>
        <begin position="370"/>
        <end position="394"/>
    </location>
</feature>
<keyword evidence="3" id="KW-0812">Transmembrane</keyword>
<feature type="domain" description="DUF6535" evidence="4">
    <location>
        <begin position="256"/>
        <end position="305"/>
    </location>
</feature>
<dbReference type="Pfam" id="PF20153">
    <property type="entry name" value="DUF6535"/>
    <property type="match status" value="2"/>
</dbReference>
<gene>
    <name evidence="5" type="ORF">SISNIDRAFT_528178</name>
</gene>
<name>A0A164PQR1_9AGAM</name>
<proteinExistence type="predicted"/>
<dbReference type="InterPro" id="IPR045338">
    <property type="entry name" value="DUF6535"/>
</dbReference>
<evidence type="ECO:0000259" key="4">
    <source>
        <dbReference type="Pfam" id="PF20153"/>
    </source>
</evidence>
<organism evidence="5 6">
    <name type="scientific">Sistotremastrum niveocremeum HHB9708</name>
    <dbReference type="NCBI Taxonomy" id="1314777"/>
    <lineage>
        <taxon>Eukaryota</taxon>
        <taxon>Fungi</taxon>
        <taxon>Dikarya</taxon>
        <taxon>Basidiomycota</taxon>
        <taxon>Agaricomycotina</taxon>
        <taxon>Agaricomycetes</taxon>
        <taxon>Sistotremastrales</taxon>
        <taxon>Sistotremastraceae</taxon>
        <taxon>Sertulicium</taxon>
        <taxon>Sertulicium niveocremeum</taxon>
    </lineage>
</organism>
<feature type="transmembrane region" description="Helical" evidence="3">
    <location>
        <begin position="488"/>
        <end position="506"/>
    </location>
</feature>